<keyword evidence="1" id="KW-0805">Transcription regulation</keyword>
<evidence type="ECO:0000259" key="4">
    <source>
        <dbReference type="PROSITE" id="PS51118"/>
    </source>
</evidence>
<dbReference type="RefSeq" id="WP_017895122.1">
    <property type="nucleotide sequence ID" value="NZ_CBXI010000040.1"/>
</dbReference>
<dbReference type="InterPro" id="IPR002577">
    <property type="entry name" value="HTH_HxlR"/>
</dbReference>
<dbReference type="Pfam" id="PF01638">
    <property type="entry name" value="HxlR"/>
    <property type="match status" value="1"/>
</dbReference>
<dbReference type="PROSITE" id="PS51118">
    <property type="entry name" value="HTH_HXLR"/>
    <property type="match status" value="1"/>
</dbReference>
<dbReference type="AlphaFoldDB" id="W6N9Q6"/>
<reference evidence="5 6" key="1">
    <citation type="journal article" date="2015" name="Genome Announc.">
        <title>Draft Genome Sequence of Clostridium tyrobutyricum Strain DIVETGP, Isolated from Cow's Milk for Grana Padano Production.</title>
        <authorList>
            <person name="Soggiu A."/>
            <person name="Piras C."/>
            <person name="Gaiarsa S."/>
            <person name="Sassera D."/>
            <person name="Roncada P."/>
            <person name="Bendixen E."/>
            <person name="Brasca M."/>
            <person name="Bonizzi L."/>
        </authorList>
    </citation>
    <scope>NUCLEOTIDE SEQUENCE [LARGE SCALE GENOMIC DNA]</scope>
    <source>
        <strain evidence="5 6">DIVETGP</strain>
    </source>
</reference>
<dbReference type="EMBL" id="CBXI010000040">
    <property type="protein sequence ID" value="CDL92269.1"/>
    <property type="molecule type" value="Genomic_DNA"/>
</dbReference>
<accession>W6N9Q6</accession>
<dbReference type="GeneID" id="29420410"/>
<name>W6N9Q6_CLOTY</name>
<evidence type="ECO:0000313" key="5">
    <source>
        <dbReference type="EMBL" id="CDL92269.1"/>
    </source>
</evidence>
<dbReference type="InterPro" id="IPR036388">
    <property type="entry name" value="WH-like_DNA-bd_sf"/>
</dbReference>
<keyword evidence="6" id="KW-1185">Reference proteome</keyword>
<evidence type="ECO:0000313" key="6">
    <source>
        <dbReference type="Proteomes" id="UP000019482"/>
    </source>
</evidence>
<dbReference type="Gene3D" id="1.10.10.10">
    <property type="entry name" value="Winged helix-like DNA-binding domain superfamily/Winged helix DNA-binding domain"/>
    <property type="match status" value="1"/>
</dbReference>
<evidence type="ECO:0000256" key="1">
    <source>
        <dbReference type="ARBA" id="ARBA00023015"/>
    </source>
</evidence>
<feature type="domain" description="HTH hxlR-type" evidence="4">
    <location>
        <begin position="12"/>
        <end position="108"/>
    </location>
</feature>
<organism evidence="5 6">
    <name type="scientific">Clostridium tyrobutyricum DIVETGP</name>
    <dbReference type="NCBI Taxonomy" id="1408889"/>
    <lineage>
        <taxon>Bacteria</taxon>
        <taxon>Bacillati</taxon>
        <taxon>Bacillota</taxon>
        <taxon>Clostridia</taxon>
        <taxon>Eubacteriales</taxon>
        <taxon>Clostridiaceae</taxon>
        <taxon>Clostridium</taxon>
    </lineage>
</organism>
<comment type="caution">
    <text evidence="5">The sequence shown here is derived from an EMBL/GenBank/DDBJ whole genome shotgun (WGS) entry which is preliminary data.</text>
</comment>
<keyword evidence="2" id="KW-0238">DNA-binding</keyword>
<keyword evidence="3" id="KW-0804">Transcription</keyword>
<dbReference type="GO" id="GO:0003677">
    <property type="term" value="F:DNA binding"/>
    <property type="evidence" value="ECO:0007669"/>
    <property type="project" value="UniProtKB-KW"/>
</dbReference>
<evidence type="ECO:0000256" key="3">
    <source>
        <dbReference type="ARBA" id="ARBA00023163"/>
    </source>
</evidence>
<dbReference type="InterPro" id="IPR036390">
    <property type="entry name" value="WH_DNA-bd_sf"/>
</dbReference>
<dbReference type="Proteomes" id="UP000019482">
    <property type="component" value="Unassembled WGS sequence"/>
</dbReference>
<dbReference type="PANTHER" id="PTHR33204:SF29">
    <property type="entry name" value="TRANSCRIPTIONAL REGULATOR"/>
    <property type="match status" value="1"/>
</dbReference>
<dbReference type="SUPFAM" id="SSF46785">
    <property type="entry name" value="Winged helix' DNA-binding domain"/>
    <property type="match status" value="1"/>
</dbReference>
<dbReference type="OrthoDB" id="9791143at2"/>
<sequence length="108" mass="12675">MKEKLCYVGNREPFEYTLSIISEKWKLKIIYFLVCMGTVRYGALKKNIDGITHKMLSSQLKELQNKDIILRKQYMEMPPKVEYSLSKKGESLIPIVKAMCKWGEEHNT</sequence>
<proteinExistence type="predicted"/>
<protein>
    <submittedName>
        <fullName evidence="5">Transcriptional regulator, HxlR family</fullName>
    </submittedName>
</protein>
<gene>
    <name evidence="5" type="ORF">CTDIVETGP_2339</name>
</gene>
<evidence type="ECO:0000256" key="2">
    <source>
        <dbReference type="ARBA" id="ARBA00023125"/>
    </source>
</evidence>
<dbReference type="PANTHER" id="PTHR33204">
    <property type="entry name" value="TRANSCRIPTIONAL REGULATOR, MARR FAMILY"/>
    <property type="match status" value="1"/>
</dbReference>